<evidence type="ECO:0000313" key="2">
    <source>
        <dbReference type="Proteomes" id="UP001162780"/>
    </source>
</evidence>
<evidence type="ECO:0008006" key="3">
    <source>
        <dbReference type="Google" id="ProtNLM"/>
    </source>
</evidence>
<keyword evidence="2" id="KW-1185">Reference proteome</keyword>
<organism evidence="1 2">
    <name type="scientific">Methylomonas rapida</name>
    <dbReference type="NCBI Taxonomy" id="2963939"/>
    <lineage>
        <taxon>Bacteria</taxon>
        <taxon>Pseudomonadati</taxon>
        <taxon>Pseudomonadota</taxon>
        <taxon>Gammaproteobacteria</taxon>
        <taxon>Methylococcales</taxon>
        <taxon>Methylococcaceae</taxon>
        <taxon>Methylomonas</taxon>
    </lineage>
</organism>
<reference evidence="1" key="1">
    <citation type="submission" date="2022-11" db="EMBL/GenBank/DDBJ databases">
        <title>Methylomonas rapida sp. nov., Carotenoid-Producing Obligate Methanotrophs with High Growth Characteristics and Biotechnological Potential.</title>
        <authorList>
            <person name="Tikhonova E.N."/>
            <person name="Suleimanov R.Z."/>
            <person name="Miroshnikov K."/>
            <person name="Oshkin I.Y."/>
            <person name="Belova S.E."/>
            <person name="Danilova O.V."/>
            <person name="Ashikhmin A."/>
            <person name="Konopkin A."/>
            <person name="But S.Y."/>
            <person name="Khmelenina V.N."/>
            <person name="Kuznetsov N."/>
            <person name="Pimenov N.V."/>
            <person name="Dedysh S.N."/>
        </authorList>
    </citation>
    <scope>NUCLEOTIDE SEQUENCE</scope>
    <source>
        <strain evidence="1">MP1</strain>
    </source>
</reference>
<proteinExistence type="predicted"/>
<sequence>MALDAGILQHLTQCSTVDAWRFIIERTFEIAARPLAEGNAPGEVVKREREIGELDLFLASSGWDLWQSFGQPDISGVERTSDRLARWWNEPSYGNSAARAVLILDALSLRELPWILQGAKQRGFTLNSVTATASELPGETNEFARALGWASRSQLQANSGGLVHKLQPAQTETIDLPLKDCESLVGSASGAKNWVFWHHWPDAKLHDYSAGQGLELLTKDAAQNLSSDDFWAFIERLATGRRLVITSDHGYAATGYFPDADGEVATHLKQTFSSGRSKAGNGDAGPFAPPVALQIDSPHGPHLLALGRRKWRSQGGYPTLTHGGLSLLEVLSPFVEVSRG</sequence>
<protein>
    <recommendedName>
        <fullName evidence="3">PglZ domain-containing protein</fullName>
    </recommendedName>
</protein>
<dbReference type="Proteomes" id="UP001162780">
    <property type="component" value="Chromosome"/>
</dbReference>
<dbReference type="RefSeq" id="WP_255187191.1">
    <property type="nucleotide sequence ID" value="NZ_CP113517.1"/>
</dbReference>
<evidence type="ECO:0000313" key="1">
    <source>
        <dbReference type="EMBL" id="WAR46288.1"/>
    </source>
</evidence>
<gene>
    <name evidence="1" type="ORF">NM686_007145</name>
</gene>
<name>A0ABY7GP53_9GAMM</name>
<dbReference type="EMBL" id="CP113517">
    <property type="protein sequence ID" value="WAR46288.1"/>
    <property type="molecule type" value="Genomic_DNA"/>
</dbReference>
<accession>A0ABY7GP53</accession>